<keyword evidence="3" id="KW-0592">Phosphate transport</keyword>
<keyword evidence="7" id="KW-1185">Reference proteome</keyword>
<dbReference type="NCBIfam" id="TIGR00975">
    <property type="entry name" value="3a0107s03"/>
    <property type="match status" value="1"/>
</dbReference>
<dbReference type="PANTHER" id="PTHR42996">
    <property type="entry name" value="PHOSPHATE-BINDING PROTEIN PSTS"/>
    <property type="match status" value="1"/>
</dbReference>
<feature type="domain" description="PBP" evidence="5">
    <location>
        <begin position="161"/>
        <end position="452"/>
    </location>
</feature>
<evidence type="ECO:0000256" key="2">
    <source>
        <dbReference type="ARBA" id="ARBA00022448"/>
    </source>
</evidence>
<reference evidence="6 7" key="1">
    <citation type="submission" date="2017-09" db="EMBL/GenBank/DDBJ databases">
        <authorList>
            <person name="Lee N."/>
            <person name="Cho B.-K."/>
        </authorList>
    </citation>
    <scope>NUCLEOTIDE SEQUENCE [LARGE SCALE GENOMIC DNA]</scope>
    <source>
        <strain evidence="6 7">ATCC 12461</strain>
    </source>
</reference>
<feature type="region of interest" description="Disordered" evidence="4">
    <location>
        <begin position="90"/>
        <end position="112"/>
    </location>
</feature>
<evidence type="ECO:0000256" key="3">
    <source>
        <dbReference type="ARBA" id="ARBA00022592"/>
    </source>
</evidence>
<protein>
    <submittedName>
        <fullName evidence="6">Phosphate ABC transporter substrate-binding protein PstS</fullName>
    </submittedName>
</protein>
<dbReference type="Proteomes" id="UP000326553">
    <property type="component" value="Chromosome"/>
</dbReference>
<gene>
    <name evidence="6" type="primary">pstS</name>
    <name evidence="6" type="ORF">CP975_32595</name>
</gene>
<feature type="region of interest" description="Disordered" evidence="4">
    <location>
        <begin position="1"/>
        <end position="20"/>
    </location>
</feature>
<dbReference type="KEGG" id="salw:CP975_32595"/>
<organism evidence="6 7">
    <name type="scientific">Streptomyces alboniger</name>
    <dbReference type="NCBI Taxonomy" id="132473"/>
    <lineage>
        <taxon>Bacteria</taxon>
        <taxon>Bacillati</taxon>
        <taxon>Actinomycetota</taxon>
        <taxon>Actinomycetes</taxon>
        <taxon>Kitasatosporales</taxon>
        <taxon>Streptomycetaceae</taxon>
        <taxon>Streptomyces</taxon>
        <taxon>Streptomyces aurantiacus group</taxon>
    </lineage>
</organism>
<proteinExistence type="inferred from homology"/>
<dbReference type="SUPFAM" id="SSF53850">
    <property type="entry name" value="Periplasmic binding protein-like II"/>
    <property type="match status" value="1"/>
</dbReference>
<dbReference type="AlphaFoldDB" id="A0A5J6HN25"/>
<dbReference type="Pfam" id="PF12849">
    <property type="entry name" value="PBP_like_2"/>
    <property type="match status" value="1"/>
</dbReference>
<dbReference type="EMBL" id="CP023695">
    <property type="protein sequence ID" value="QEV21636.1"/>
    <property type="molecule type" value="Genomic_DNA"/>
</dbReference>
<dbReference type="PANTHER" id="PTHR42996:SF1">
    <property type="entry name" value="PHOSPHATE-BINDING PROTEIN PSTS"/>
    <property type="match status" value="1"/>
</dbReference>
<accession>A0A5J6HN25</accession>
<dbReference type="InterPro" id="IPR005673">
    <property type="entry name" value="ABC_phos-bd_PstS"/>
</dbReference>
<evidence type="ECO:0000259" key="5">
    <source>
        <dbReference type="Pfam" id="PF12849"/>
    </source>
</evidence>
<name>A0A5J6HN25_STRAD</name>
<evidence type="ECO:0000313" key="6">
    <source>
        <dbReference type="EMBL" id="QEV21636.1"/>
    </source>
</evidence>
<comment type="similarity">
    <text evidence="1">Belongs to the PstS family.</text>
</comment>
<dbReference type="GO" id="GO:0042301">
    <property type="term" value="F:phosphate ion binding"/>
    <property type="evidence" value="ECO:0007669"/>
    <property type="project" value="InterPro"/>
</dbReference>
<evidence type="ECO:0000256" key="1">
    <source>
        <dbReference type="ARBA" id="ARBA00008725"/>
    </source>
</evidence>
<dbReference type="OrthoDB" id="9801510at2"/>
<evidence type="ECO:0000256" key="4">
    <source>
        <dbReference type="SAM" id="MobiDB-lite"/>
    </source>
</evidence>
<sequence>MGVLPEEGGTSGTSQRRDKCGVLEAVRSGPGRPGGRESSVHVVRARWQVRGGSCHGPYGSATPTVRSGVICRHPRSTSIWDSSEIRSRYPEPRYPEGTTLRRPRPGRTYRGSGTAAAGSLAAVLSLALAGCGFAGLGEGDGDDRASAAPAAVAGIDCAKTGKVPGTGSSAQQSAMKFWIKEYQRACPGVRIAYNPIGSGAGSAQFLRGATAFGGSDSALKPDEVALSKDVCRGGRAIDLPMVGGPVAIGYDLPGVDSLVLDAPTLAKIFDRRITSWDDPLIQRLNPGAELPSMPIRPVHRSDDSGTTQNFQAYLAGAAPDAWRHPVGKAWQGRGGASASGSSGVAAEVTSGFGAIGYFELSLARARHIKTVSIDTGAPAPVRPTPTTASAGIAAAARVAGKGKDMTLKFRYGSSAPGAYPIVQVTYEIVCDKGNQQATLPALKSFLSYTASEAGQEPLSRLHYAPLPESVAGRVREVVRTLA</sequence>
<evidence type="ECO:0000313" key="7">
    <source>
        <dbReference type="Proteomes" id="UP000326553"/>
    </source>
</evidence>
<dbReference type="InterPro" id="IPR050962">
    <property type="entry name" value="Phosphate-bind_PstS"/>
</dbReference>
<dbReference type="InterPro" id="IPR024370">
    <property type="entry name" value="PBP_domain"/>
</dbReference>
<dbReference type="GO" id="GO:0043190">
    <property type="term" value="C:ATP-binding cassette (ABC) transporter complex"/>
    <property type="evidence" value="ECO:0007669"/>
    <property type="project" value="InterPro"/>
</dbReference>
<dbReference type="CDD" id="cd13565">
    <property type="entry name" value="PBP2_PstS"/>
    <property type="match status" value="1"/>
</dbReference>
<keyword evidence="2" id="KW-0813">Transport</keyword>
<dbReference type="Gene3D" id="3.40.190.10">
    <property type="entry name" value="Periplasmic binding protein-like II"/>
    <property type="match status" value="2"/>
</dbReference>
<dbReference type="GO" id="GO:0035435">
    <property type="term" value="P:phosphate ion transmembrane transport"/>
    <property type="evidence" value="ECO:0007669"/>
    <property type="project" value="InterPro"/>
</dbReference>